<dbReference type="Proteomes" id="UP001652582">
    <property type="component" value="Chromosome 2"/>
</dbReference>
<reference evidence="6" key="1">
    <citation type="submission" date="2025-05" db="UniProtKB">
        <authorList>
            <consortium name="RefSeq"/>
        </authorList>
    </citation>
    <scope>NUCLEOTIDE SEQUENCE [LARGE SCALE GENOMIC DNA]</scope>
</reference>
<protein>
    <submittedName>
        <fullName evidence="7">Myrosinase 1</fullName>
    </submittedName>
</protein>
<dbReference type="Gene3D" id="3.20.20.80">
    <property type="entry name" value="Glycosidases"/>
    <property type="match status" value="1"/>
</dbReference>
<keyword evidence="5" id="KW-0732">Signal</keyword>
<dbReference type="InterPro" id="IPR033132">
    <property type="entry name" value="GH_1_N_CS"/>
</dbReference>
<evidence type="ECO:0000256" key="2">
    <source>
        <dbReference type="ARBA" id="ARBA00022801"/>
    </source>
</evidence>
<feature type="signal peptide" evidence="5">
    <location>
        <begin position="1"/>
        <end position="18"/>
    </location>
</feature>
<proteinExistence type="inferred from homology"/>
<dbReference type="Pfam" id="PF00232">
    <property type="entry name" value="Glyco_hydro_1"/>
    <property type="match status" value="1"/>
</dbReference>
<name>A0ABM3M1X5_BICAN</name>
<evidence type="ECO:0000313" key="6">
    <source>
        <dbReference type="Proteomes" id="UP001652582"/>
    </source>
</evidence>
<dbReference type="RefSeq" id="XP_052745507.1">
    <property type="nucleotide sequence ID" value="XM_052889547.1"/>
</dbReference>
<evidence type="ECO:0000256" key="3">
    <source>
        <dbReference type="ARBA" id="ARBA00023295"/>
    </source>
</evidence>
<evidence type="ECO:0000256" key="5">
    <source>
        <dbReference type="SAM" id="SignalP"/>
    </source>
</evidence>
<dbReference type="SUPFAM" id="SSF51445">
    <property type="entry name" value="(Trans)glycosidases"/>
    <property type="match status" value="1"/>
</dbReference>
<feature type="chain" id="PRO_5045395016" evidence="5">
    <location>
        <begin position="19"/>
        <end position="503"/>
    </location>
</feature>
<reference evidence="7" key="2">
    <citation type="submission" date="2025-08" db="UniProtKB">
        <authorList>
            <consortium name="RefSeq"/>
        </authorList>
    </citation>
    <scope>IDENTIFICATION</scope>
</reference>
<sequence>MSPWRLFAVWLLAEGAWCASELKFPPGFKFGAATSAYQIEGAWNASGKSPSTWDTITHTRPHHIIDQSSGDIACDSYNQWKEDIKIASDLGLDFYRFSISWPRLLPTGFPDAINEDGRRYYDNLINGLLEMGIEPMVTMYHWDLPQRLQNLGGWANPKVVEWFEDYARVLYKLYGDRVKTWITINEPFSMCTLGYAMVAFSAGVTDQDVGTYLCIKNVVMAHSKAWRLYDRDFRNKFGGRVGIANQLFYLKPATKEDEEIASLGHEFFYGLYSHPMYSKEGGWPAGIERVIEQNSKKAGFARSRLPPFTDEEKEIARGAYDFYGFNYYSSRIIRRRGDEEDLLARSPFKNIRELNAILEVDPTWKKSSSFWFYVYPPGMRKLLSWVKDQYGDVEIVITENGYSSTGTELNDIDRIKYYRDHLEQVLLAIHKDKVNITGYTAWSLIDNFEWNEGYSTKFGLYEVNFNDPKRTRTARDSAKYYKNVIKTNDIEIPKSFNIISDEL</sequence>
<comment type="similarity">
    <text evidence="1 4">Belongs to the glycosyl hydrolase 1 family.</text>
</comment>
<accession>A0ABM3M1X5</accession>
<dbReference type="PANTHER" id="PTHR10353:SF36">
    <property type="entry name" value="LP05116P"/>
    <property type="match status" value="1"/>
</dbReference>
<evidence type="ECO:0000256" key="1">
    <source>
        <dbReference type="ARBA" id="ARBA00010838"/>
    </source>
</evidence>
<keyword evidence="2" id="KW-0378">Hydrolase</keyword>
<evidence type="ECO:0000313" key="7">
    <source>
        <dbReference type="RefSeq" id="XP_052745507.1"/>
    </source>
</evidence>
<organism evidence="6 7">
    <name type="scientific">Bicyclus anynana</name>
    <name type="common">Squinting bush brown butterfly</name>
    <dbReference type="NCBI Taxonomy" id="110368"/>
    <lineage>
        <taxon>Eukaryota</taxon>
        <taxon>Metazoa</taxon>
        <taxon>Ecdysozoa</taxon>
        <taxon>Arthropoda</taxon>
        <taxon>Hexapoda</taxon>
        <taxon>Insecta</taxon>
        <taxon>Pterygota</taxon>
        <taxon>Neoptera</taxon>
        <taxon>Endopterygota</taxon>
        <taxon>Lepidoptera</taxon>
        <taxon>Glossata</taxon>
        <taxon>Ditrysia</taxon>
        <taxon>Papilionoidea</taxon>
        <taxon>Nymphalidae</taxon>
        <taxon>Satyrinae</taxon>
        <taxon>Satyrini</taxon>
        <taxon>Mycalesina</taxon>
        <taxon>Bicyclus</taxon>
    </lineage>
</organism>
<dbReference type="PANTHER" id="PTHR10353">
    <property type="entry name" value="GLYCOSYL HYDROLASE"/>
    <property type="match status" value="1"/>
</dbReference>
<gene>
    <name evidence="7" type="primary">LOC112044678</name>
</gene>
<dbReference type="PRINTS" id="PR00131">
    <property type="entry name" value="GLHYDRLASE1"/>
</dbReference>
<dbReference type="PROSITE" id="PS00653">
    <property type="entry name" value="GLYCOSYL_HYDROL_F1_2"/>
    <property type="match status" value="1"/>
</dbReference>
<keyword evidence="6" id="KW-1185">Reference proteome</keyword>
<dbReference type="InterPro" id="IPR017853">
    <property type="entry name" value="GH"/>
</dbReference>
<keyword evidence="3" id="KW-0326">Glycosidase</keyword>
<dbReference type="GeneID" id="112044678"/>
<dbReference type="InterPro" id="IPR001360">
    <property type="entry name" value="Glyco_hydro_1"/>
</dbReference>
<evidence type="ECO:0000256" key="4">
    <source>
        <dbReference type="RuleBase" id="RU003690"/>
    </source>
</evidence>